<name>A0ABY5GJ07_9GAMM</name>
<keyword evidence="8" id="KW-1185">Reference proteome</keyword>
<feature type="transmembrane region" description="Helical" evidence="6">
    <location>
        <begin position="225"/>
        <end position="243"/>
    </location>
</feature>
<dbReference type="Pfam" id="PF07690">
    <property type="entry name" value="MFS_1"/>
    <property type="match status" value="1"/>
</dbReference>
<keyword evidence="2" id="KW-1003">Cell membrane</keyword>
<accession>A0ABY5GJ07</accession>
<feature type="transmembrane region" description="Helical" evidence="6">
    <location>
        <begin position="149"/>
        <end position="167"/>
    </location>
</feature>
<keyword evidence="4 6" id="KW-1133">Transmembrane helix</keyword>
<dbReference type="PANTHER" id="PTHR43124:SF3">
    <property type="entry name" value="CHLORAMPHENICOL EFFLUX PUMP RV0191"/>
    <property type="match status" value="1"/>
</dbReference>
<dbReference type="PANTHER" id="PTHR43124">
    <property type="entry name" value="PURINE EFFLUX PUMP PBUE"/>
    <property type="match status" value="1"/>
</dbReference>
<evidence type="ECO:0000256" key="2">
    <source>
        <dbReference type="ARBA" id="ARBA00022475"/>
    </source>
</evidence>
<feature type="transmembrane region" description="Helical" evidence="6">
    <location>
        <begin position="280"/>
        <end position="305"/>
    </location>
</feature>
<evidence type="ECO:0000256" key="3">
    <source>
        <dbReference type="ARBA" id="ARBA00022692"/>
    </source>
</evidence>
<evidence type="ECO:0000256" key="1">
    <source>
        <dbReference type="ARBA" id="ARBA00004651"/>
    </source>
</evidence>
<evidence type="ECO:0000256" key="5">
    <source>
        <dbReference type="ARBA" id="ARBA00023136"/>
    </source>
</evidence>
<feature type="transmembrane region" description="Helical" evidence="6">
    <location>
        <begin position="30"/>
        <end position="49"/>
    </location>
</feature>
<dbReference type="Proteomes" id="UP001057998">
    <property type="component" value="Chromosome 1"/>
</dbReference>
<feature type="transmembrane region" description="Helical" evidence="6">
    <location>
        <begin position="317"/>
        <end position="338"/>
    </location>
</feature>
<feature type="transmembrane region" description="Helical" evidence="6">
    <location>
        <begin position="344"/>
        <end position="364"/>
    </location>
</feature>
<dbReference type="RefSeq" id="WP_255390448.1">
    <property type="nucleotide sequence ID" value="NZ_CP101508.1"/>
</dbReference>
<dbReference type="EMBL" id="CP101508">
    <property type="protein sequence ID" value="UTV29116.1"/>
    <property type="molecule type" value="Genomic_DNA"/>
</dbReference>
<keyword evidence="5 6" id="KW-0472">Membrane</keyword>
<comment type="subcellular location">
    <subcellularLocation>
        <location evidence="1">Cell membrane</location>
        <topology evidence="1">Multi-pass membrane protein</topology>
    </subcellularLocation>
</comment>
<feature type="transmembrane region" description="Helical" evidence="6">
    <location>
        <begin position="61"/>
        <end position="79"/>
    </location>
</feature>
<evidence type="ECO:0000313" key="7">
    <source>
        <dbReference type="EMBL" id="UTV29116.1"/>
    </source>
</evidence>
<reference evidence="7" key="1">
    <citation type="submission" date="2022-07" db="EMBL/GenBank/DDBJ databases">
        <title>Genome sequencing of Photobacterium atrarenae GJH2-4.</title>
        <authorList>
            <person name="Park S.-J."/>
        </authorList>
    </citation>
    <scope>NUCLEOTIDE SEQUENCE</scope>
    <source>
        <strain evidence="7">GJH2-4</strain>
    </source>
</reference>
<dbReference type="Gene3D" id="1.20.1250.20">
    <property type="entry name" value="MFS general substrate transporter like domains"/>
    <property type="match status" value="2"/>
</dbReference>
<protein>
    <submittedName>
        <fullName evidence="7">MFS transporter</fullName>
    </submittedName>
</protein>
<sequence length="373" mass="39253">MAMALPMLVLYATGALAPLMLEEAHINPHILGIFTLAAFGVAAVLSMYAGRWVKHWGVRQAAVSLFLLTGLSFTVLIWVEHWLGMALAIAVCGIAQALANPVTNQAIASQVPPSRKALMVGVKQSGVQLAALAAGSVLSLAATEWGWRSAFALMIPLCFGMAGLVAGKHWQARVPVIRISARGQGDKLVLVYLLVMQAGVGVTLAAFITQIPMVAAQIGMSTQQAAFLITLFGGVGIVSRLVLTPLASRLRHESDLLLILYPVAGLSLLCAFSATQAWQWLIYVGVVGIGSTLVATNAVAMAMVIQYPVFGEIPTASGRVSAAFFGGLASGSLLFQTAASLTEYFHAGIGLLLLCMVICCWSAVSLRIATLRH</sequence>
<gene>
    <name evidence="7" type="ORF">NNL38_07800</name>
</gene>
<evidence type="ECO:0000256" key="6">
    <source>
        <dbReference type="SAM" id="Phobius"/>
    </source>
</evidence>
<dbReference type="InterPro" id="IPR050189">
    <property type="entry name" value="MFS_Efflux_Transporters"/>
</dbReference>
<dbReference type="SUPFAM" id="SSF103473">
    <property type="entry name" value="MFS general substrate transporter"/>
    <property type="match status" value="1"/>
</dbReference>
<evidence type="ECO:0000313" key="8">
    <source>
        <dbReference type="Proteomes" id="UP001057998"/>
    </source>
</evidence>
<feature type="transmembrane region" description="Helical" evidence="6">
    <location>
        <begin position="188"/>
        <end position="213"/>
    </location>
</feature>
<evidence type="ECO:0000256" key="4">
    <source>
        <dbReference type="ARBA" id="ARBA00022989"/>
    </source>
</evidence>
<feature type="transmembrane region" description="Helical" evidence="6">
    <location>
        <begin position="255"/>
        <end position="274"/>
    </location>
</feature>
<dbReference type="InterPro" id="IPR011701">
    <property type="entry name" value="MFS"/>
</dbReference>
<dbReference type="InterPro" id="IPR036259">
    <property type="entry name" value="MFS_trans_sf"/>
</dbReference>
<proteinExistence type="predicted"/>
<organism evidence="7 8">
    <name type="scientific">Photobacterium atrarenae</name>
    <dbReference type="NCBI Taxonomy" id="865757"/>
    <lineage>
        <taxon>Bacteria</taxon>
        <taxon>Pseudomonadati</taxon>
        <taxon>Pseudomonadota</taxon>
        <taxon>Gammaproteobacteria</taxon>
        <taxon>Vibrionales</taxon>
        <taxon>Vibrionaceae</taxon>
        <taxon>Photobacterium</taxon>
    </lineage>
</organism>
<keyword evidence="3 6" id="KW-0812">Transmembrane</keyword>